<evidence type="ECO:0000256" key="3">
    <source>
        <dbReference type="ARBA" id="ARBA00022634"/>
    </source>
</evidence>
<sequence>DAVEALLGVETGGMAPAQGHLRPAIDAEGRLRDLPTQAARRAGPRAEALLAPVDDAARQQMLMAVGPFLHGPVPAAVAVAAPATTAAAAPAPLPELPLLLRPRHAVRDAAHRVTIGGQRVALRCQEDADGALRGIGFTLGRDNGLRALLDATAQAVSIGLARGVPLSDYIEAYAYADFAPAGAVEGDDRIQAASSVLDWAFRHLAFAYLGRGDLADPVLPPAPAAVNPAAPPLLPLDLPAVAAPRRARGLRRVA</sequence>
<proteinExistence type="inferred from homology"/>
<comment type="similarity">
    <text evidence="1">Belongs to the ribonucleoside diphosphate reductase class-2 family.</text>
</comment>
<keyword evidence="4" id="KW-0547">Nucleotide-binding</keyword>
<evidence type="ECO:0000313" key="8">
    <source>
        <dbReference type="Proteomes" id="UP001196870"/>
    </source>
</evidence>
<evidence type="ECO:0000313" key="7">
    <source>
        <dbReference type="EMBL" id="MBR0663033.1"/>
    </source>
</evidence>
<dbReference type="Proteomes" id="UP001196870">
    <property type="component" value="Unassembled WGS sequence"/>
</dbReference>
<name>A0ABS5ERX7_9PROT</name>
<feature type="non-terminal residue" evidence="7">
    <location>
        <position position="1"/>
    </location>
</feature>
<organism evidence="7 8">
    <name type="scientific">Plastoroseomonas hellenica</name>
    <dbReference type="NCBI Taxonomy" id="2687306"/>
    <lineage>
        <taxon>Bacteria</taxon>
        <taxon>Pseudomonadati</taxon>
        <taxon>Pseudomonadota</taxon>
        <taxon>Alphaproteobacteria</taxon>
        <taxon>Acetobacterales</taxon>
        <taxon>Acetobacteraceae</taxon>
        <taxon>Plastoroseomonas</taxon>
    </lineage>
</organism>
<keyword evidence="3" id="KW-0237">DNA synthesis</keyword>
<evidence type="ECO:0000259" key="6">
    <source>
        <dbReference type="Pfam" id="PF12637"/>
    </source>
</evidence>
<keyword evidence="8" id="KW-1185">Reference proteome</keyword>
<evidence type="ECO:0000256" key="4">
    <source>
        <dbReference type="ARBA" id="ARBA00022741"/>
    </source>
</evidence>
<protein>
    <recommendedName>
        <fullName evidence="2">ribonucleoside-diphosphate reductase</fullName>
        <ecNumber evidence="2">1.17.4.1</ecNumber>
    </recommendedName>
</protein>
<gene>
    <name evidence="7" type="ORF">GXW71_01575</name>
</gene>
<accession>A0ABS5ERX7</accession>
<dbReference type="InterPro" id="IPR024434">
    <property type="entry name" value="TSCPD_dom"/>
</dbReference>
<evidence type="ECO:0000256" key="2">
    <source>
        <dbReference type="ARBA" id="ARBA00012274"/>
    </source>
</evidence>
<evidence type="ECO:0000256" key="5">
    <source>
        <dbReference type="ARBA" id="ARBA00047754"/>
    </source>
</evidence>
<dbReference type="EC" id="1.17.4.1" evidence="2"/>
<feature type="domain" description="TSCPD" evidence="6">
    <location>
        <begin position="108"/>
        <end position="205"/>
    </location>
</feature>
<dbReference type="Pfam" id="PF12637">
    <property type="entry name" value="TSCPD"/>
    <property type="match status" value="1"/>
</dbReference>
<evidence type="ECO:0000256" key="1">
    <source>
        <dbReference type="ARBA" id="ARBA00007405"/>
    </source>
</evidence>
<reference evidence="8" key="1">
    <citation type="journal article" date="2021" name="Syst. Appl. Microbiol.">
        <title>Roseomonas hellenica sp. nov., isolated from roots of wild-growing Alkanna tinctoria.</title>
        <authorList>
            <person name="Rat A."/>
            <person name="Naranjo H.D."/>
            <person name="Lebbe L."/>
            <person name="Cnockaert M."/>
            <person name="Krigas N."/>
            <person name="Grigoriadou K."/>
            <person name="Maloupa E."/>
            <person name="Willems A."/>
        </authorList>
    </citation>
    <scope>NUCLEOTIDE SEQUENCE [LARGE SCALE GENOMIC DNA]</scope>
    <source>
        <strain evidence="8">LMG 31523</strain>
    </source>
</reference>
<comment type="catalytic activity">
    <reaction evidence="5">
        <text>a 2'-deoxyribonucleoside 5'-diphosphate + [thioredoxin]-disulfide + H2O = a ribonucleoside 5'-diphosphate + [thioredoxin]-dithiol</text>
        <dbReference type="Rhea" id="RHEA:23252"/>
        <dbReference type="Rhea" id="RHEA-COMP:10698"/>
        <dbReference type="Rhea" id="RHEA-COMP:10700"/>
        <dbReference type="ChEBI" id="CHEBI:15377"/>
        <dbReference type="ChEBI" id="CHEBI:29950"/>
        <dbReference type="ChEBI" id="CHEBI:50058"/>
        <dbReference type="ChEBI" id="CHEBI:57930"/>
        <dbReference type="ChEBI" id="CHEBI:73316"/>
        <dbReference type="EC" id="1.17.4.1"/>
    </reaction>
</comment>
<dbReference type="EMBL" id="JAAGBB010000001">
    <property type="protein sequence ID" value="MBR0663033.1"/>
    <property type="molecule type" value="Genomic_DNA"/>
</dbReference>
<comment type="caution">
    <text evidence="7">The sequence shown here is derived from an EMBL/GenBank/DDBJ whole genome shotgun (WGS) entry which is preliminary data.</text>
</comment>